<comment type="similarity">
    <text evidence="1 5 6">Belongs to the universal ribosomal protein uS3 family.</text>
</comment>
<dbReference type="Gene3D" id="3.30.1140.32">
    <property type="entry name" value="Ribosomal protein S3, C-terminal domain"/>
    <property type="match status" value="1"/>
</dbReference>
<evidence type="ECO:0000313" key="9">
    <source>
        <dbReference type="EMBL" id="AGL10891.1"/>
    </source>
</evidence>
<evidence type="ECO:0000256" key="7">
    <source>
        <dbReference type="RuleBase" id="RU003626"/>
    </source>
</evidence>
<proteinExistence type="inferred from homology"/>
<keyword evidence="7 9" id="KW-0150">Chloroplast</keyword>
<dbReference type="InterPro" id="IPR005704">
    <property type="entry name" value="Ribosomal_uS3_bac-typ"/>
</dbReference>
<reference evidence="11" key="3">
    <citation type="submission" date="2017-02" db="EMBL/GenBank/DDBJ databases">
        <title>Whole genome sequencing of photosynthetic microalga Auxenochlorella protothecoides UTEX 2341.</title>
        <authorList>
            <person name="Patelou M."/>
            <person name="Skliros D."/>
            <person name="Kalliampakou K.I."/>
            <person name="Ioannidis N.E."/>
            <person name="Papazi A."/>
            <person name="Katharios P."/>
            <person name="Kotzabasis K."/>
            <person name="Flemetakis E."/>
        </authorList>
    </citation>
    <scope>NUCLEOTIDE SEQUENCE</scope>
    <source>
        <strain evidence="11">UTEX 2341</strain>
    </source>
</reference>
<dbReference type="SUPFAM" id="SSF54814">
    <property type="entry name" value="Prokaryotic type KH domain (KH-domain type II)"/>
    <property type="match status" value="1"/>
</dbReference>
<dbReference type="Gene3D" id="3.30.300.20">
    <property type="match status" value="1"/>
</dbReference>
<organism evidence="9">
    <name type="scientific">Auxenochlorella protothecoides</name>
    <name type="common">Green microalga</name>
    <name type="synonym">Chlorella protothecoides</name>
    <dbReference type="NCBI Taxonomy" id="3075"/>
    <lineage>
        <taxon>Eukaryota</taxon>
        <taxon>Viridiplantae</taxon>
        <taxon>Chlorophyta</taxon>
        <taxon>core chlorophytes</taxon>
        <taxon>Trebouxiophyceae</taxon>
        <taxon>Chlorellales</taxon>
        <taxon>Chlorellaceae</taxon>
        <taxon>Auxenochlorella</taxon>
    </lineage>
</organism>
<dbReference type="Pfam" id="PF00189">
    <property type="entry name" value="Ribosomal_S3_C"/>
    <property type="match status" value="1"/>
</dbReference>
<evidence type="ECO:0000256" key="6">
    <source>
        <dbReference type="RuleBase" id="RU003624"/>
    </source>
</evidence>
<dbReference type="PROSITE" id="PS00548">
    <property type="entry name" value="RIBOSOMAL_S3"/>
    <property type="match status" value="1"/>
</dbReference>
<comment type="subcellular location">
    <subcellularLocation>
        <location evidence="5 7">Plastid</location>
        <location evidence="5 7">Chloroplast</location>
    </subcellularLocation>
</comment>
<accession>A0A023HHZ5</accession>
<comment type="subunit">
    <text evidence="5 7">Part of the 30S ribosomal subunit.</text>
</comment>
<evidence type="ECO:0000256" key="5">
    <source>
        <dbReference type="HAMAP-Rule" id="MF_01309"/>
    </source>
</evidence>
<dbReference type="GO" id="GO:0022627">
    <property type="term" value="C:cytosolic small ribosomal subunit"/>
    <property type="evidence" value="ECO:0007669"/>
    <property type="project" value="TreeGrafter"/>
</dbReference>
<dbReference type="EMBL" id="KC631634">
    <property type="protein sequence ID" value="AGL10891.1"/>
    <property type="molecule type" value="Genomic_DNA"/>
</dbReference>
<name>A0A023HHZ5_AUXPR</name>
<dbReference type="InterPro" id="IPR057258">
    <property type="entry name" value="Ribosomal_uS3"/>
</dbReference>
<dbReference type="InterPro" id="IPR036419">
    <property type="entry name" value="Ribosomal_S3_C_sf"/>
</dbReference>
<protein>
    <recommendedName>
        <fullName evidence="4 5">Small ribosomal subunit protein uS3c</fullName>
    </recommendedName>
</protein>
<dbReference type="KEGG" id="apro:CP73_p024"/>
<feature type="domain" description="Small ribosomal subunit protein uS3 C-terminal" evidence="8">
    <location>
        <begin position="149"/>
        <end position="229"/>
    </location>
</feature>
<dbReference type="PANTHER" id="PTHR11760:SF19">
    <property type="entry name" value="SMALL RIBOSOMAL SUBUNIT PROTEIN US3C"/>
    <property type="match status" value="1"/>
</dbReference>
<dbReference type="CDD" id="cd02412">
    <property type="entry name" value="KH-II_30S_S3"/>
    <property type="match status" value="1"/>
</dbReference>
<dbReference type="RefSeq" id="YP_009019366.1">
    <property type="nucleotide sequence ID" value="NC_023775.1"/>
</dbReference>
<dbReference type="EMBL" id="KY613608">
    <property type="protein sequence ID" value="ARU77461.1"/>
    <property type="molecule type" value="Genomic_DNA"/>
</dbReference>
<geneLocation type="chloroplast" evidence="9"/>
<dbReference type="NCBIfam" id="TIGR01009">
    <property type="entry name" value="rpsC_bact"/>
    <property type="match status" value="1"/>
</dbReference>
<evidence type="ECO:0000256" key="4">
    <source>
        <dbReference type="ARBA" id="ARBA00035154"/>
    </source>
</evidence>
<dbReference type="GO" id="GO:0006412">
    <property type="term" value="P:translation"/>
    <property type="evidence" value="ECO:0007669"/>
    <property type="project" value="UniProtKB-UniRule"/>
</dbReference>
<keyword evidence="7 9" id="KW-0934">Plastid</keyword>
<dbReference type="GeneID" id="18667189"/>
<dbReference type="GO" id="GO:0009507">
    <property type="term" value="C:chloroplast"/>
    <property type="evidence" value="ECO:0007669"/>
    <property type="project" value="UniProtKB-SubCell"/>
</dbReference>
<dbReference type="InterPro" id="IPR009019">
    <property type="entry name" value="KH_sf_prok-type"/>
</dbReference>
<dbReference type="EMBL" id="KC843975">
    <property type="protein sequence ID" value="AGN72466.1"/>
    <property type="molecule type" value="Genomic_DNA"/>
</dbReference>
<reference evidence="10" key="2">
    <citation type="submission" date="2013-03" db="EMBL/GenBank/DDBJ databases">
        <title>Organelle genomes of microalga Chlorella protothecoides reveal evolution from autotroph to heterotroph.</title>
        <authorList>
            <person name="Yan D."/>
            <person name="Wang Y."/>
            <person name="Shen Y."/>
            <person name="Gong J."/>
            <person name="Gao C."/>
            <person name="Jiang H."/>
            <person name="Dai J."/>
            <person name="Wu Q."/>
        </authorList>
    </citation>
    <scope>NUCLEOTIDE SEQUENCE</scope>
</reference>
<keyword evidence="2 5" id="KW-0689">Ribosomal protein</keyword>
<evidence type="ECO:0000259" key="8">
    <source>
        <dbReference type="Pfam" id="PF00189"/>
    </source>
</evidence>
<gene>
    <name evidence="5 9" type="primary">rps3</name>
    <name evidence="11" type="ORF">BW920_0055</name>
    <name evidence="10" type="ORF">ChprCp021</name>
</gene>
<dbReference type="InterPro" id="IPR018280">
    <property type="entry name" value="Ribosomal_uS3_CS"/>
</dbReference>
<dbReference type="InterPro" id="IPR001351">
    <property type="entry name" value="Ribosomal_uS3_C"/>
</dbReference>
<dbReference type="HAMAP" id="MF_01309_B">
    <property type="entry name" value="Ribosomal_uS3_B"/>
    <property type="match status" value="1"/>
</dbReference>
<keyword evidence="3 5" id="KW-0687">Ribonucleoprotein</keyword>
<sequence length="241" mass="27564">MGQKVHPLGFRLGITQKHKNYWCTKSQTSALWVQDASFIRNYIEKAFFGAGIINIEIQRREIEYPFISIKIHAARPNIFLNRNSFSKKTTKSNWSEGLSQLRDNLLKHLKKFYKVRNLPDPGKIFCTISINSTNNPDIHAMVLAEKLVDDLQQRKPYRKAMRQVVRKAIKAGVKGIKVKISGRLNGADIARSEDLRSGPVPLQTLRAEIDYSEKSAKTIYGLLGIKIWVFRGERLTPLSNL</sequence>
<dbReference type="SUPFAM" id="SSF54821">
    <property type="entry name" value="Ribosomal protein S3 C-terminal domain"/>
    <property type="match status" value="1"/>
</dbReference>
<dbReference type="AlphaFoldDB" id="A0A023HHZ5"/>
<dbReference type="GO" id="GO:0003723">
    <property type="term" value="F:RNA binding"/>
    <property type="evidence" value="ECO:0007669"/>
    <property type="project" value="InterPro"/>
</dbReference>
<evidence type="ECO:0000313" key="10">
    <source>
        <dbReference type="EMBL" id="AGN72466.1"/>
    </source>
</evidence>
<evidence type="ECO:0000313" key="11">
    <source>
        <dbReference type="EMBL" id="ARU77461.1"/>
    </source>
</evidence>
<evidence type="ECO:0000256" key="3">
    <source>
        <dbReference type="ARBA" id="ARBA00023274"/>
    </source>
</evidence>
<dbReference type="InterPro" id="IPR015946">
    <property type="entry name" value="KH_dom-like_a/b"/>
</dbReference>
<evidence type="ECO:0000256" key="2">
    <source>
        <dbReference type="ARBA" id="ARBA00022980"/>
    </source>
</evidence>
<dbReference type="PANTHER" id="PTHR11760">
    <property type="entry name" value="30S/40S RIBOSOMAL PROTEIN S3"/>
    <property type="match status" value="1"/>
</dbReference>
<reference evidence="9" key="1">
    <citation type="submission" date="2013-02" db="EMBL/GenBank/DDBJ databases">
        <title>Chloroplast Sequencing of Green Alga Chlorella protothecoides and Comparative Analyses with C. variabilis and C. vulgaris.</title>
        <authorList>
            <person name="Park S.-H."/>
            <person name="Starkenburg S."/>
            <person name="Kyndt J."/>
            <person name="Angelova A."/>
            <person name="Chertkov O."/>
            <person name="Shen X."/>
            <person name="Brown J.K."/>
        </authorList>
    </citation>
    <scope>NUCLEOTIDE SEQUENCE</scope>
</reference>
<dbReference type="GO" id="GO:0003735">
    <property type="term" value="F:structural constituent of ribosome"/>
    <property type="evidence" value="ECO:0007669"/>
    <property type="project" value="InterPro"/>
</dbReference>
<evidence type="ECO:0000256" key="1">
    <source>
        <dbReference type="ARBA" id="ARBA00010761"/>
    </source>
</evidence>